<evidence type="ECO:0000313" key="2">
    <source>
        <dbReference type="EMBL" id="TDU28316.1"/>
    </source>
</evidence>
<protein>
    <recommendedName>
        <fullName evidence="4">Secreted protein</fullName>
    </recommendedName>
</protein>
<keyword evidence="1" id="KW-0732">Signal</keyword>
<feature type="signal peptide" evidence="1">
    <location>
        <begin position="1"/>
        <end position="22"/>
    </location>
</feature>
<feature type="chain" id="PRO_5030104818" description="Secreted protein" evidence="1">
    <location>
        <begin position="23"/>
        <end position="239"/>
    </location>
</feature>
<evidence type="ECO:0008006" key="4">
    <source>
        <dbReference type="Google" id="ProtNLM"/>
    </source>
</evidence>
<accession>A0A4V3F5A9</accession>
<proteinExistence type="predicted"/>
<dbReference type="AlphaFoldDB" id="A0A4V3F5A9"/>
<dbReference type="Pfam" id="PF04402">
    <property type="entry name" value="SIMPL"/>
    <property type="match status" value="1"/>
</dbReference>
<dbReference type="PANTHER" id="PTHR34387">
    <property type="entry name" value="SLR1258 PROTEIN"/>
    <property type="match status" value="1"/>
</dbReference>
<dbReference type="InterPro" id="IPR007497">
    <property type="entry name" value="SIMPL/DUF541"/>
</dbReference>
<evidence type="ECO:0000256" key="1">
    <source>
        <dbReference type="SAM" id="SignalP"/>
    </source>
</evidence>
<dbReference type="PANTHER" id="PTHR34387:SF1">
    <property type="entry name" value="PERIPLASMIC IMMUNOGENIC PROTEIN"/>
    <property type="match status" value="1"/>
</dbReference>
<comment type="caution">
    <text evidence="2">The sequence shown here is derived from an EMBL/GenBank/DDBJ whole genome shotgun (WGS) entry which is preliminary data.</text>
</comment>
<evidence type="ECO:0000313" key="3">
    <source>
        <dbReference type="Proteomes" id="UP000295341"/>
    </source>
</evidence>
<dbReference type="Proteomes" id="UP000295341">
    <property type="component" value="Unassembled WGS sequence"/>
</dbReference>
<reference evidence="2 3" key="1">
    <citation type="submission" date="2019-03" db="EMBL/GenBank/DDBJ databases">
        <title>Genomic Encyclopedia of Type Strains, Phase IV (KMG-IV): sequencing the most valuable type-strain genomes for metagenomic binning, comparative biology and taxonomic classification.</title>
        <authorList>
            <person name="Goeker M."/>
        </authorList>
    </citation>
    <scope>NUCLEOTIDE SEQUENCE [LARGE SCALE GENOMIC DNA]</scope>
    <source>
        <strain evidence="2 3">DSM 26377</strain>
    </source>
</reference>
<dbReference type="RefSeq" id="WP_133881871.1">
    <property type="nucleotide sequence ID" value="NZ_MWIN01000017.1"/>
</dbReference>
<organism evidence="2 3">
    <name type="scientific">Panacagrimonas perspica</name>
    <dbReference type="NCBI Taxonomy" id="381431"/>
    <lineage>
        <taxon>Bacteria</taxon>
        <taxon>Pseudomonadati</taxon>
        <taxon>Pseudomonadota</taxon>
        <taxon>Gammaproteobacteria</taxon>
        <taxon>Nevskiales</taxon>
        <taxon>Nevskiaceae</taxon>
        <taxon>Panacagrimonas</taxon>
    </lineage>
</organism>
<dbReference type="GO" id="GO:0006974">
    <property type="term" value="P:DNA damage response"/>
    <property type="evidence" value="ECO:0007669"/>
    <property type="project" value="TreeGrafter"/>
</dbReference>
<dbReference type="InterPro" id="IPR052022">
    <property type="entry name" value="26kDa_periplasmic_antigen"/>
</dbReference>
<dbReference type="Gene3D" id="3.30.70.2970">
    <property type="entry name" value="Protein of unknown function (DUF541), domain 2"/>
    <property type="match status" value="1"/>
</dbReference>
<dbReference type="EMBL" id="SOBT01000009">
    <property type="protein sequence ID" value="TDU28316.1"/>
    <property type="molecule type" value="Genomic_DNA"/>
</dbReference>
<gene>
    <name evidence="2" type="ORF">DFR24_2685</name>
</gene>
<dbReference type="Gene3D" id="3.30.110.170">
    <property type="entry name" value="Protein of unknown function (DUF541), domain 1"/>
    <property type="match status" value="1"/>
</dbReference>
<dbReference type="OrthoDB" id="5985609at2"/>
<keyword evidence="3" id="KW-1185">Reference proteome</keyword>
<sequence>MKLSPLPLVLLMGLLAAPTLQAEEPPHRHVNVSGTGEASVIPDRARVRLGVTQLSPDLAAAESQVNTVVRTFLTEARALGLRDENVNTTGVSINPEYVWEEKDRSNRLVGYRVSRDIDVLVLDLNRLGDVVMGATKAGVNQVQPPQLESSKAKEIQQQALVKATQDAQVRAKIVADTLGVRVGAVHSISASESGPQPPMPKMMMMRSDAGGGGNQDMGINAGEIRYSATVNAEFELDLP</sequence>
<name>A0A4V3F5A9_9GAMM</name>